<organism evidence="2 3">
    <name type="scientific">Seminavis robusta</name>
    <dbReference type="NCBI Taxonomy" id="568900"/>
    <lineage>
        <taxon>Eukaryota</taxon>
        <taxon>Sar</taxon>
        <taxon>Stramenopiles</taxon>
        <taxon>Ochrophyta</taxon>
        <taxon>Bacillariophyta</taxon>
        <taxon>Bacillariophyceae</taxon>
        <taxon>Bacillariophycidae</taxon>
        <taxon>Naviculales</taxon>
        <taxon>Naviculaceae</taxon>
        <taxon>Seminavis</taxon>
    </lineage>
</organism>
<evidence type="ECO:0000256" key="1">
    <source>
        <dbReference type="SAM" id="MobiDB-lite"/>
    </source>
</evidence>
<sequence>MSAPYRPPQYGEEAGEEYRRSAQGPPYRAAGPPPPPPPGVPGRPRQVEQHPGGYPMGPMDGAMAGAAPYYRQPHPSAYGRPPYMGGQGGYGGVHSPNDFASMYGRRAAGQMYGYPPPQGSGTSPGDVQRGYGHPPPYGMPHASAEAYAQYYGRHDMYAQRPHDGMVPHHHNPYGPQSSPNQPSPNKPSPNSRGTPPGMPGSAGSKGHSGEDDEDRNENGSHSGSGSDNEDEDDENEENQADGQKWFHGSVPLGLEDDKYWLSELQVYLRSNFAESFGATEEDIAAPMHGRNKPIAFGQVGIRCMHCKHDNPAERGQQATSYPSLISGIYNSVQQMLRLHLDCCLSMPPDVRQKIEQLKLSSSSRGGRKQYWIDSAKRLGLVDTPHGIHFGRDPTGPLPPLTGPSVNSKEGRKKKQEQEKTDNGEEIEPVEQPIPEVDPRPLVFEEDQPLISDFLYLTLEQMSPCKLMEADRVGCYKTRKVGFPGLACRHCVGQAGCGRYFPASEASLSQTTTSQTIMNHVRNCRRCPVDIRENLEIMKRARMGPDGKRADKPKHGGRKVFFHRLWCRIQGLPIEEKGEPMKEPPAAKKKKPQPAKRAKKKTDSDESEGSGEETEEEEGSDPGEEKQGSPPAKSSPRGSVVSPKKPAKIPWFEGCVRLTKSDDPKWVSEMECFARSDLVEVFSLRKEDSLEGYNGKKEPSLGQVGVRCVFCKDLDPDEQPLGCVQFPDSSANLHNVVGDMIRFHFPSCPRLPDDKKEKFRSLKGFDAKTAGDDAQQYWIDSARDIGLCDLPQEGPYAGWGIAFRRDPLEPSPADDLDREMEGEAVEVGKSALVKADEDKGTCTDQVMLLLRNVKPCRFDKSDRRGGPGARGRDRVAGFPGLSCKHCKNGRYFPVSAKNLTDSTANSLVGHVAGCAKCPEPIKASLAYLTHRSVLQKAELGGSWKKTFFKKVWDRLHSERAWEGEEEEVDGKEGDEAGSVDGSNGNDGGGDDGDPAAGNGGGDSETEDEELGEGMENLIAAAAIWLTEQETTDGGSRGRSSSRRGLPNAKRPASSPKGGGGGGSASKRRRTS</sequence>
<name>A0A9N8DUG5_9STRA</name>
<comment type="caution">
    <text evidence="2">The sequence shown here is derived from an EMBL/GenBank/DDBJ whole genome shotgun (WGS) entry which is preliminary data.</text>
</comment>
<proteinExistence type="predicted"/>
<protein>
    <submittedName>
        <fullName evidence="2">Uncharacterized protein</fullName>
    </submittedName>
</protein>
<feature type="region of interest" description="Disordered" evidence="1">
    <location>
        <begin position="111"/>
        <end position="135"/>
    </location>
</feature>
<dbReference type="EMBL" id="CAICTM010000358">
    <property type="protein sequence ID" value="CAB9508764.1"/>
    <property type="molecule type" value="Genomic_DNA"/>
</dbReference>
<dbReference type="AlphaFoldDB" id="A0A9N8DUG5"/>
<feature type="region of interest" description="Disordered" evidence="1">
    <location>
        <begin position="575"/>
        <end position="644"/>
    </location>
</feature>
<dbReference type="OrthoDB" id="42633at2759"/>
<feature type="compositionally biased region" description="Acidic residues" evidence="1">
    <location>
        <begin position="604"/>
        <end position="621"/>
    </location>
</feature>
<dbReference type="Proteomes" id="UP001153069">
    <property type="component" value="Unassembled WGS sequence"/>
</dbReference>
<feature type="region of interest" description="Disordered" evidence="1">
    <location>
        <begin position="959"/>
        <end position="1070"/>
    </location>
</feature>
<evidence type="ECO:0000313" key="2">
    <source>
        <dbReference type="EMBL" id="CAB9508764.1"/>
    </source>
</evidence>
<accession>A0A9N8DUG5</accession>
<reference evidence="2" key="1">
    <citation type="submission" date="2020-06" db="EMBL/GenBank/DDBJ databases">
        <authorList>
            <consortium name="Plant Systems Biology data submission"/>
        </authorList>
    </citation>
    <scope>NUCLEOTIDE SEQUENCE</scope>
    <source>
        <strain evidence="2">D6</strain>
    </source>
</reference>
<feature type="compositionally biased region" description="Low complexity" evidence="1">
    <location>
        <begin position="51"/>
        <end position="67"/>
    </location>
</feature>
<feature type="compositionally biased region" description="Pro residues" evidence="1">
    <location>
        <begin position="31"/>
        <end position="41"/>
    </location>
</feature>
<keyword evidence="3" id="KW-1185">Reference proteome</keyword>
<feature type="compositionally biased region" description="Acidic residues" evidence="1">
    <location>
        <begin position="1002"/>
        <end position="1011"/>
    </location>
</feature>
<gene>
    <name evidence="2" type="ORF">SEMRO_359_G126150.1</name>
</gene>
<feature type="compositionally biased region" description="Basic residues" evidence="1">
    <location>
        <begin position="586"/>
        <end position="599"/>
    </location>
</feature>
<feature type="region of interest" description="Disordered" evidence="1">
    <location>
        <begin position="1"/>
        <end position="67"/>
    </location>
</feature>
<feature type="region of interest" description="Disordered" evidence="1">
    <location>
        <begin position="159"/>
        <end position="248"/>
    </location>
</feature>
<feature type="compositionally biased region" description="Acidic residues" evidence="1">
    <location>
        <begin position="227"/>
        <end position="239"/>
    </location>
</feature>
<feature type="region of interest" description="Disordered" evidence="1">
    <location>
        <begin position="384"/>
        <end position="434"/>
    </location>
</feature>
<evidence type="ECO:0000313" key="3">
    <source>
        <dbReference type="Proteomes" id="UP001153069"/>
    </source>
</evidence>
<feature type="compositionally biased region" description="Basic and acidic residues" evidence="1">
    <location>
        <begin position="575"/>
        <end position="585"/>
    </location>
</feature>